<dbReference type="AlphaFoldDB" id="A0A8S1IVS6"/>
<dbReference type="EMBL" id="CAJHUC010000926">
    <property type="protein sequence ID" value="CAD7698942.1"/>
    <property type="molecule type" value="Genomic_DNA"/>
</dbReference>
<dbReference type="Gene3D" id="1.25.40.20">
    <property type="entry name" value="Ankyrin repeat-containing domain"/>
    <property type="match status" value="1"/>
</dbReference>
<keyword evidence="2 3" id="KW-0040">ANK repeat</keyword>
<organism evidence="5 6">
    <name type="scientific">Ostreobium quekettii</name>
    <dbReference type="NCBI Taxonomy" id="121088"/>
    <lineage>
        <taxon>Eukaryota</taxon>
        <taxon>Viridiplantae</taxon>
        <taxon>Chlorophyta</taxon>
        <taxon>core chlorophytes</taxon>
        <taxon>Ulvophyceae</taxon>
        <taxon>TCBD clade</taxon>
        <taxon>Bryopsidales</taxon>
        <taxon>Ostreobineae</taxon>
        <taxon>Ostreobiaceae</taxon>
        <taxon>Ostreobium</taxon>
    </lineage>
</organism>
<dbReference type="OrthoDB" id="496981at2759"/>
<dbReference type="PANTHER" id="PTHR24189">
    <property type="entry name" value="MYOTROPHIN"/>
    <property type="match status" value="1"/>
</dbReference>
<sequence>MSRLSPCACRGDGAWSGEHRLRRLGQAEGEPLAEPNKLSPKQQKKLDKKLIRLAARPADADTAAEVRSLLDAGANPDACCADTFGDTALHQTAEHNNAVVAEALLEAGANTESRDGFEGTPLHDAAHFDAFNVTVLLGGARCRGAFFSFLFCFVSVLFVLFRARRILRRSHNFGRRWSGDEPLDPGGNWFKLLETSNSCVRYFVDCVK</sequence>
<evidence type="ECO:0000256" key="3">
    <source>
        <dbReference type="PROSITE-ProRule" id="PRU00023"/>
    </source>
</evidence>
<keyword evidence="4" id="KW-1133">Transmembrane helix</keyword>
<evidence type="ECO:0000313" key="5">
    <source>
        <dbReference type="EMBL" id="CAD7698942.1"/>
    </source>
</evidence>
<dbReference type="PANTHER" id="PTHR24189:SF50">
    <property type="entry name" value="ANKYRIN REPEAT AND SOCS BOX PROTEIN 2"/>
    <property type="match status" value="1"/>
</dbReference>
<proteinExistence type="predicted"/>
<evidence type="ECO:0000313" key="6">
    <source>
        <dbReference type="Proteomes" id="UP000708148"/>
    </source>
</evidence>
<keyword evidence="6" id="KW-1185">Reference proteome</keyword>
<keyword evidence="4" id="KW-0472">Membrane</keyword>
<name>A0A8S1IVS6_9CHLO</name>
<dbReference type="PROSITE" id="PS50297">
    <property type="entry name" value="ANK_REP_REGION"/>
    <property type="match status" value="1"/>
</dbReference>
<comment type="caution">
    <text evidence="5">The sequence shown here is derived from an EMBL/GenBank/DDBJ whole genome shotgun (WGS) entry which is preliminary data.</text>
</comment>
<evidence type="ECO:0000256" key="4">
    <source>
        <dbReference type="SAM" id="Phobius"/>
    </source>
</evidence>
<accession>A0A8S1IVS6</accession>
<dbReference type="SUPFAM" id="SSF48403">
    <property type="entry name" value="Ankyrin repeat"/>
    <property type="match status" value="1"/>
</dbReference>
<dbReference type="PROSITE" id="PS50088">
    <property type="entry name" value="ANK_REPEAT"/>
    <property type="match status" value="1"/>
</dbReference>
<keyword evidence="4" id="KW-0812">Transmembrane</keyword>
<keyword evidence="1" id="KW-0677">Repeat</keyword>
<reference evidence="5" key="1">
    <citation type="submission" date="2020-12" db="EMBL/GenBank/DDBJ databases">
        <authorList>
            <person name="Iha C."/>
        </authorList>
    </citation>
    <scope>NUCLEOTIDE SEQUENCE</scope>
</reference>
<dbReference type="InterPro" id="IPR002110">
    <property type="entry name" value="Ankyrin_rpt"/>
</dbReference>
<protein>
    <submittedName>
        <fullName evidence="5">Uncharacterized protein</fullName>
    </submittedName>
</protein>
<evidence type="ECO:0000256" key="1">
    <source>
        <dbReference type="ARBA" id="ARBA00022737"/>
    </source>
</evidence>
<dbReference type="Pfam" id="PF12796">
    <property type="entry name" value="Ank_2"/>
    <property type="match status" value="1"/>
</dbReference>
<feature type="transmembrane region" description="Helical" evidence="4">
    <location>
        <begin position="144"/>
        <end position="161"/>
    </location>
</feature>
<dbReference type="InterPro" id="IPR050745">
    <property type="entry name" value="Multifunctional_regulatory"/>
</dbReference>
<dbReference type="Proteomes" id="UP000708148">
    <property type="component" value="Unassembled WGS sequence"/>
</dbReference>
<dbReference type="InterPro" id="IPR036770">
    <property type="entry name" value="Ankyrin_rpt-contain_sf"/>
</dbReference>
<evidence type="ECO:0000256" key="2">
    <source>
        <dbReference type="ARBA" id="ARBA00023043"/>
    </source>
</evidence>
<gene>
    <name evidence="5" type="ORF">OSTQU699_LOCUS4301</name>
</gene>
<feature type="repeat" description="ANK" evidence="3">
    <location>
        <begin position="84"/>
        <end position="116"/>
    </location>
</feature>